<reference evidence="13 14" key="1">
    <citation type="submission" date="2019-06" db="EMBL/GenBank/DDBJ databases">
        <title>Nitrosomonas stercoris KYUHI-S whole genome shotgun sequence.</title>
        <authorList>
            <person name="Nakagawa T."/>
            <person name="Tsuchiya Y."/>
            <person name="Takahashi R."/>
        </authorList>
    </citation>
    <scope>NUCLEOTIDE SEQUENCE [LARGE SCALE GENOMIC DNA]</scope>
    <source>
        <strain evidence="13 14">KYUHI-S</strain>
    </source>
</reference>
<keyword evidence="7 9" id="KW-0805">Transcription regulation</keyword>
<dbReference type="HAMAP" id="MF_01884">
    <property type="entry name" value="Rho"/>
    <property type="match status" value="1"/>
</dbReference>
<feature type="domain" description="Rho RNA-BD" evidence="12">
    <location>
        <begin position="48"/>
        <end position="123"/>
    </location>
</feature>
<dbReference type="CDD" id="cd01128">
    <property type="entry name" value="rho_factor_C"/>
    <property type="match status" value="1"/>
</dbReference>
<dbReference type="Gene3D" id="3.40.50.300">
    <property type="entry name" value="P-loop containing nucleotide triphosphate hydrolases"/>
    <property type="match status" value="1"/>
</dbReference>
<evidence type="ECO:0000256" key="7">
    <source>
        <dbReference type="ARBA" id="ARBA00023015"/>
    </source>
</evidence>
<dbReference type="CDD" id="cd04459">
    <property type="entry name" value="Rho_CSD"/>
    <property type="match status" value="1"/>
</dbReference>
<dbReference type="SUPFAM" id="SSF50249">
    <property type="entry name" value="Nucleic acid-binding proteins"/>
    <property type="match status" value="1"/>
</dbReference>
<dbReference type="SMART" id="SM00959">
    <property type="entry name" value="Rho_N"/>
    <property type="match status" value="1"/>
</dbReference>
<accession>A0A4Y1YPF8</accession>
<name>A0A4Y1YPF8_9PROT</name>
<dbReference type="PANTHER" id="PTHR46425">
    <property type="entry name" value="TRANSCRIPTION TERMINATION FACTOR RHO"/>
    <property type="match status" value="1"/>
</dbReference>
<evidence type="ECO:0000256" key="3">
    <source>
        <dbReference type="ARBA" id="ARBA00022801"/>
    </source>
</evidence>
<keyword evidence="3 9" id="KW-0378">Hydrolase</keyword>
<dbReference type="GO" id="GO:0003723">
    <property type="term" value="F:RNA binding"/>
    <property type="evidence" value="ECO:0007669"/>
    <property type="project" value="UniProtKB-UniRule"/>
</dbReference>
<evidence type="ECO:0000256" key="4">
    <source>
        <dbReference type="ARBA" id="ARBA00022806"/>
    </source>
</evidence>
<dbReference type="Pfam" id="PF00006">
    <property type="entry name" value="ATP-synt_ab"/>
    <property type="match status" value="1"/>
</dbReference>
<evidence type="ECO:0000256" key="6">
    <source>
        <dbReference type="ARBA" id="ARBA00022884"/>
    </source>
</evidence>
<evidence type="ECO:0000256" key="9">
    <source>
        <dbReference type="HAMAP-Rule" id="MF_01884"/>
    </source>
</evidence>
<evidence type="ECO:0000256" key="10">
    <source>
        <dbReference type="NCBIfam" id="TIGR00767"/>
    </source>
</evidence>
<dbReference type="AlphaFoldDB" id="A0A4Y1YPF8"/>
<evidence type="ECO:0000313" key="14">
    <source>
        <dbReference type="Proteomes" id="UP000316473"/>
    </source>
</evidence>
<dbReference type="EMBL" id="AP019755">
    <property type="protein sequence ID" value="BBL34733.1"/>
    <property type="molecule type" value="Genomic_DNA"/>
</dbReference>
<dbReference type="InterPro" id="IPR004665">
    <property type="entry name" value="Term_rho"/>
</dbReference>
<dbReference type="KEGG" id="nst:Nstercoris_00975"/>
<dbReference type="GO" id="GO:0005524">
    <property type="term" value="F:ATP binding"/>
    <property type="evidence" value="ECO:0007669"/>
    <property type="project" value="UniProtKB-UniRule"/>
</dbReference>
<feature type="binding site" evidence="9">
    <location>
        <begin position="169"/>
        <end position="174"/>
    </location>
    <ligand>
        <name>ATP</name>
        <dbReference type="ChEBI" id="CHEBI:30616"/>
    </ligand>
</feature>
<dbReference type="InterPro" id="IPR011112">
    <property type="entry name" value="Rho-like_N"/>
</dbReference>
<dbReference type="Pfam" id="PF07497">
    <property type="entry name" value="Rho_RNA_bind"/>
    <property type="match status" value="1"/>
</dbReference>
<gene>
    <name evidence="9" type="primary">rho</name>
    <name evidence="13" type="ORF">Nstercoris_00975</name>
</gene>
<keyword evidence="8 9" id="KW-0804">Transcription</keyword>
<dbReference type="PROSITE" id="PS51856">
    <property type="entry name" value="RHO_RNA_BD"/>
    <property type="match status" value="1"/>
</dbReference>
<dbReference type="SUPFAM" id="SSF52540">
    <property type="entry name" value="P-loop containing nucleoside triphosphate hydrolases"/>
    <property type="match status" value="1"/>
</dbReference>
<sequence>MRLSDLKSIHVSELVKMAVSSNIDGANRMRKQDLIFALLKNQARKGESIFGEGTLEILQDGFGFLRSPDTSYLAGPDDIYISPSQIRRFNLHTGDSVDGEIRPPKDGERYFALVKIDKVNNEPPENSKRKILFENLTPLFPTERLTLERDIKSEANITGRIIDLIAPIGKGQRGLLVASPKSGKTVMLQHIAHSISANHPDVVLMVLLIDERPEEVTEMVRSVKGEVISSTFDESASRHVQVADMVIEKAKRLVEHKKDVVILLDSITRLARAYNTVVPSSGKVLTGGVDANALQRPKRFFGAARNIEEGGSLTIIATALVDTGSRMDDVIYEEFKGTGNMEIHLDRRMAEKRIYPAINVNRSGTRREELLIPADVLQKTWILRKLLYPMDEMDAMSFLLDKIKATKNNADFFDSMRRV</sequence>
<dbReference type="NCBIfam" id="TIGR00767">
    <property type="entry name" value="rho"/>
    <property type="match status" value="1"/>
</dbReference>
<feature type="binding site" evidence="9">
    <location>
        <position position="212"/>
    </location>
    <ligand>
        <name>ATP</name>
        <dbReference type="ChEBI" id="CHEBI:30616"/>
    </ligand>
</feature>
<dbReference type="SMART" id="SM00357">
    <property type="entry name" value="CSP"/>
    <property type="match status" value="1"/>
</dbReference>
<keyword evidence="14" id="KW-1185">Reference proteome</keyword>
<dbReference type="Gene3D" id="1.10.720.10">
    <property type="match status" value="1"/>
</dbReference>
<protein>
    <recommendedName>
        <fullName evidence="9 10">Transcription termination factor Rho</fullName>
        <ecNumber evidence="9 10">3.6.4.-</ecNumber>
    </recommendedName>
    <alternativeName>
        <fullName evidence="9">ATP-dependent helicase Rho</fullName>
    </alternativeName>
</protein>
<dbReference type="Pfam" id="PF07498">
    <property type="entry name" value="Rho_N"/>
    <property type="match status" value="1"/>
</dbReference>
<dbReference type="InterPro" id="IPR012340">
    <property type="entry name" value="NA-bd_OB-fold"/>
</dbReference>
<dbReference type="SMART" id="SM00382">
    <property type="entry name" value="AAA"/>
    <property type="match status" value="1"/>
</dbReference>
<keyword evidence="4 9" id="KW-0347">Helicase</keyword>
<comment type="subunit">
    <text evidence="9">Homohexamer. The homohexamer assembles into an open ring structure.</text>
</comment>
<comment type="similarity">
    <text evidence="9 11">Belongs to the Rho family.</text>
</comment>
<proteinExistence type="inferred from homology"/>
<comment type="caution">
    <text evidence="9">Lacks conserved residue(s) required for the propagation of feature annotation.</text>
</comment>
<dbReference type="Gene3D" id="2.40.50.140">
    <property type="entry name" value="Nucleic acid-binding proteins"/>
    <property type="match status" value="1"/>
</dbReference>
<keyword evidence="1 9" id="KW-0806">Transcription termination</keyword>
<keyword evidence="6 9" id="KW-0694">RNA-binding</keyword>
<comment type="function">
    <text evidence="9">Facilitates transcription termination by a mechanism that involves Rho binding to the nascent RNA, activation of Rho's RNA-dependent ATPase activity, and release of the mRNA from the DNA template.</text>
</comment>
<dbReference type="PANTHER" id="PTHR46425:SF1">
    <property type="entry name" value="TRANSCRIPTION TERMINATION FACTOR RHO"/>
    <property type="match status" value="1"/>
</dbReference>
<evidence type="ECO:0000259" key="12">
    <source>
        <dbReference type="PROSITE" id="PS51856"/>
    </source>
</evidence>
<evidence type="ECO:0000256" key="1">
    <source>
        <dbReference type="ARBA" id="ARBA00022472"/>
    </source>
</evidence>
<dbReference type="EC" id="3.6.4.-" evidence="9 10"/>
<dbReference type="FunFam" id="3.40.50.300:FF:000072">
    <property type="entry name" value="Transcription termination factor Rho"/>
    <property type="match status" value="1"/>
</dbReference>
<dbReference type="SUPFAM" id="SSF68912">
    <property type="entry name" value="Rho N-terminal domain-like"/>
    <property type="match status" value="1"/>
</dbReference>
<dbReference type="InterPro" id="IPR003593">
    <property type="entry name" value="AAA+_ATPase"/>
</dbReference>
<organism evidence="13 14">
    <name type="scientific">Nitrosomonas stercoris</name>
    <dbReference type="NCBI Taxonomy" id="1444684"/>
    <lineage>
        <taxon>Bacteria</taxon>
        <taxon>Pseudomonadati</taxon>
        <taxon>Pseudomonadota</taxon>
        <taxon>Betaproteobacteria</taxon>
        <taxon>Nitrosomonadales</taxon>
        <taxon>Nitrosomonadaceae</taxon>
        <taxon>Nitrosomonas</taxon>
    </lineage>
</organism>
<dbReference type="InterPro" id="IPR011129">
    <property type="entry name" value="CSD"/>
</dbReference>
<dbReference type="InterPro" id="IPR041703">
    <property type="entry name" value="Rho_factor_ATP-bd"/>
</dbReference>
<dbReference type="FunFam" id="2.40.50.140:FF:000010">
    <property type="entry name" value="Transcription termination factor Rho"/>
    <property type="match status" value="1"/>
</dbReference>
<dbReference type="InterPro" id="IPR027417">
    <property type="entry name" value="P-loop_NTPase"/>
</dbReference>
<dbReference type="GO" id="GO:0006353">
    <property type="term" value="P:DNA-templated transcription termination"/>
    <property type="evidence" value="ECO:0007669"/>
    <property type="project" value="UniProtKB-UniRule"/>
</dbReference>
<evidence type="ECO:0000256" key="11">
    <source>
        <dbReference type="PROSITE-ProRule" id="PRU01203"/>
    </source>
</evidence>
<dbReference type="NCBIfam" id="NF006886">
    <property type="entry name" value="PRK09376.1"/>
    <property type="match status" value="1"/>
</dbReference>
<evidence type="ECO:0000256" key="5">
    <source>
        <dbReference type="ARBA" id="ARBA00022840"/>
    </source>
</evidence>
<dbReference type="Proteomes" id="UP000316473">
    <property type="component" value="Chromosome"/>
</dbReference>
<dbReference type="InterPro" id="IPR011113">
    <property type="entry name" value="Rho_RNA-bd"/>
</dbReference>
<dbReference type="InterPro" id="IPR000194">
    <property type="entry name" value="ATPase_F1/V1/A1_a/bsu_nucl-bd"/>
</dbReference>
<keyword evidence="2 9" id="KW-0547">Nucleotide-binding</keyword>
<dbReference type="InterPro" id="IPR036269">
    <property type="entry name" value="Rho_N_sf"/>
</dbReference>
<keyword evidence="5 9" id="KW-0067">ATP-binding</keyword>
<evidence type="ECO:0000256" key="2">
    <source>
        <dbReference type="ARBA" id="ARBA00022741"/>
    </source>
</evidence>
<dbReference type="GO" id="GO:0005829">
    <property type="term" value="C:cytosol"/>
    <property type="evidence" value="ECO:0007669"/>
    <property type="project" value="UniProtKB-ARBA"/>
</dbReference>
<evidence type="ECO:0000313" key="13">
    <source>
        <dbReference type="EMBL" id="BBL34733.1"/>
    </source>
</evidence>
<dbReference type="GO" id="GO:0004386">
    <property type="term" value="F:helicase activity"/>
    <property type="evidence" value="ECO:0007669"/>
    <property type="project" value="UniProtKB-UniRule"/>
</dbReference>
<dbReference type="GO" id="GO:0016787">
    <property type="term" value="F:hydrolase activity"/>
    <property type="evidence" value="ECO:0007669"/>
    <property type="project" value="UniProtKB-KW"/>
</dbReference>
<feature type="binding site" evidence="9">
    <location>
        <begin position="181"/>
        <end position="186"/>
    </location>
    <ligand>
        <name>ATP</name>
        <dbReference type="ChEBI" id="CHEBI:30616"/>
    </ligand>
</feature>
<dbReference type="GO" id="GO:0008186">
    <property type="term" value="F:ATP-dependent activity, acting on RNA"/>
    <property type="evidence" value="ECO:0007669"/>
    <property type="project" value="UniProtKB-UniRule"/>
</dbReference>
<evidence type="ECO:0000256" key="8">
    <source>
        <dbReference type="ARBA" id="ARBA00023163"/>
    </source>
</evidence>